<evidence type="ECO:0000256" key="1">
    <source>
        <dbReference type="ARBA" id="ARBA00022801"/>
    </source>
</evidence>
<dbReference type="InterPro" id="IPR001650">
    <property type="entry name" value="Helicase_C-like"/>
</dbReference>
<organism evidence="5 6">
    <name type="scientific">Chaetoceros tenuissimus</name>
    <dbReference type="NCBI Taxonomy" id="426638"/>
    <lineage>
        <taxon>Eukaryota</taxon>
        <taxon>Sar</taxon>
        <taxon>Stramenopiles</taxon>
        <taxon>Ochrophyta</taxon>
        <taxon>Bacillariophyta</taxon>
        <taxon>Coscinodiscophyceae</taxon>
        <taxon>Chaetocerotophycidae</taxon>
        <taxon>Chaetocerotales</taxon>
        <taxon>Chaetocerotaceae</taxon>
        <taxon>Chaetoceros</taxon>
    </lineage>
</organism>
<dbReference type="InterPro" id="IPR014001">
    <property type="entry name" value="Helicase_ATP-bd"/>
</dbReference>
<feature type="domain" description="Helicase C-terminal" evidence="4">
    <location>
        <begin position="882"/>
        <end position="1041"/>
    </location>
</feature>
<gene>
    <name evidence="5" type="ORF">CTEN210_16605</name>
</gene>
<dbReference type="PANTHER" id="PTHR45629:SF7">
    <property type="entry name" value="DNA EXCISION REPAIR PROTEIN ERCC-6-RELATED"/>
    <property type="match status" value="1"/>
</dbReference>
<dbReference type="Pfam" id="PF00176">
    <property type="entry name" value="SNF2-rel_dom"/>
    <property type="match status" value="1"/>
</dbReference>
<feature type="region of interest" description="Disordered" evidence="2">
    <location>
        <begin position="1139"/>
        <end position="1194"/>
    </location>
</feature>
<evidence type="ECO:0000313" key="5">
    <source>
        <dbReference type="EMBL" id="GFH60129.1"/>
    </source>
</evidence>
<dbReference type="SMART" id="SM00487">
    <property type="entry name" value="DEXDc"/>
    <property type="match status" value="1"/>
</dbReference>
<dbReference type="InterPro" id="IPR038718">
    <property type="entry name" value="SNF2-like_sf"/>
</dbReference>
<evidence type="ECO:0000259" key="3">
    <source>
        <dbReference type="PROSITE" id="PS51192"/>
    </source>
</evidence>
<dbReference type="Pfam" id="PF00271">
    <property type="entry name" value="Helicase_C"/>
    <property type="match status" value="1"/>
</dbReference>
<dbReference type="CDD" id="cd18793">
    <property type="entry name" value="SF2_C_SNF"/>
    <property type="match status" value="1"/>
</dbReference>
<reference evidence="5 6" key="1">
    <citation type="journal article" date="2021" name="Sci. Rep.">
        <title>The genome of the diatom Chaetoceros tenuissimus carries an ancient integrated fragment of an extant virus.</title>
        <authorList>
            <person name="Hongo Y."/>
            <person name="Kimura K."/>
            <person name="Takaki Y."/>
            <person name="Yoshida Y."/>
            <person name="Baba S."/>
            <person name="Kobayashi G."/>
            <person name="Nagasaki K."/>
            <person name="Hano T."/>
            <person name="Tomaru Y."/>
        </authorList>
    </citation>
    <scope>NUCLEOTIDE SEQUENCE [LARGE SCALE GENOMIC DNA]</scope>
    <source>
        <strain evidence="5 6">NIES-3715</strain>
    </source>
</reference>
<evidence type="ECO:0000313" key="6">
    <source>
        <dbReference type="Proteomes" id="UP001054902"/>
    </source>
</evidence>
<dbReference type="PROSITE" id="PS51194">
    <property type="entry name" value="HELICASE_CTER"/>
    <property type="match status" value="1"/>
</dbReference>
<feature type="region of interest" description="Disordered" evidence="2">
    <location>
        <begin position="154"/>
        <end position="189"/>
    </location>
</feature>
<dbReference type="SUPFAM" id="SSF52540">
    <property type="entry name" value="P-loop containing nucleoside triphosphate hydrolases"/>
    <property type="match status" value="2"/>
</dbReference>
<proteinExistence type="predicted"/>
<keyword evidence="1" id="KW-0378">Hydrolase</keyword>
<dbReference type="Proteomes" id="UP001054902">
    <property type="component" value="Unassembled WGS sequence"/>
</dbReference>
<evidence type="ECO:0000259" key="4">
    <source>
        <dbReference type="PROSITE" id="PS51194"/>
    </source>
</evidence>
<evidence type="ECO:0000256" key="2">
    <source>
        <dbReference type="SAM" id="MobiDB-lite"/>
    </source>
</evidence>
<dbReference type="GO" id="GO:0008094">
    <property type="term" value="F:ATP-dependent activity, acting on DNA"/>
    <property type="evidence" value="ECO:0007669"/>
    <property type="project" value="TreeGrafter"/>
</dbReference>
<dbReference type="Gene3D" id="3.40.50.300">
    <property type="entry name" value="P-loop containing nucleotide triphosphate hydrolases"/>
    <property type="match status" value="1"/>
</dbReference>
<dbReference type="EMBL" id="BLLK01000069">
    <property type="protein sequence ID" value="GFH60129.1"/>
    <property type="molecule type" value="Genomic_DNA"/>
</dbReference>
<feature type="domain" description="Helicase ATP-binding" evidence="3">
    <location>
        <begin position="514"/>
        <end position="712"/>
    </location>
</feature>
<name>A0AAD3D953_9STRA</name>
<accession>A0AAD3D953</accession>
<protein>
    <submittedName>
        <fullName evidence="5">DNA excision repair protein ERCC-6</fullName>
    </submittedName>
</protein>
<dbReference type="GO" id="GO:0006283">
    <property type="term" value="P:transcription-coupled nucleotide-excision repair"/>
    <property type="evidence" value="ECO:0007669"/>
    <property type="project" value="TreeGrafter"/>
</dbReference>
<dbReference type="InterPro" id="IPR049730">
    <property type="entry name" value="SNF2/RAD54-like_C"/>
</dbReference>
<comment type="caution">
    <text evidence="5">The sequence shown here is derived from an EMBL/GenBank/DDBJ whole genome shotgun (WGS) entry which is preliminary data.</text>
</comment>
<sequence>MERKGTSGNDDEADLLASIGTSVQDSSIYESQVIREATSSNAPKLTGIGFPDLAALSSSYNSFTADPSSKKRKADDNEIQHMLTVLSNIRSSLQEVESKPNTSESRQAQILRMKYQMLLTYLATYTDLSREDVGLNVAREKSSEEQRKNYLLRMKGKEEASRSSIISTDYSHERKSKNSGATTKRPSRNALQRLELIKQNGGIEEDGQVDVLSTSKSASFGQQALASRQSSIENAKRKSTKTSMMGMKRKLVEEKGEIWVDPEDLYKRRLARLERRRARRFGKKSKVAQAESADSKNVITIDDNEATTPMEESKVPMEESKVEKDHVYCSICDTSLVVPDEYIQDSDSFLSLHMNECQVTKPSKRRSRRATRAAIKPICYKEDEDIAEYKKMSNRQRRKAVKGWVDDDIGEIEESDDESLVQDSSIHQELQDLKGPSEQTYSRKSAIDDYDEYDYEDRVDDWLENGISSMRDMAEKDDEDERPGLAHYSGGLEIPAWINDRLFGYQRTGLRWLWELHLQEAGGIIGDEMGLGKTVQVCSFLGAMASSRKLKSVLIIAPATMLSHWLSELKIWAPGLRRVLVHKSGESDGSNRTITRSLLLNLEKWLGKCRADRINEPIDEKDIKENGLDSFIGTGYVLLTTFDNIRRSTDIWISHKWSYCVMDEGQKIRNPDAEVTIACKRLRTPHRLLLSGTPIQNDLRELWSLFDFVFPGRLGTLPVFMSEFADPIKRGGYSNATPMQVQLAYRCALVLRDLINPYLLRRQKKDIKEVSRMPGKTEQVLFCKLSTRQRQMYEAYLRSDDVKNIVRGNGSTQTFKPIIMLRKICNHPDLICRPDGEYESFLRNGFVNENDIDDLSSDEEDFQVDENFEESSLIDRSGKLEVLAKILPLWKKQNHRVLIFSQWKKMLDIIQHFMNMQGWKFGRLDGNTNIGSRQKLVDAFNNDSSYFAMLCTTKTGGVGLNLTGANRIILYDPDWNPQNDAQARERAWRFGQKSAVTVYRLITAGTIEEKIYQRQIFKTALSNQILQDPRQRRLFSQKDLRDLFTLKADVDSVAKGGEGVTETGALTKGRGVVDIDIEDRKKSGDEKDQEGNKETLEEVLKSKGLAGIFDHDVVDTPYAKKSFTVREMEEQATKVADRAAKSLARSSATTDVFTPTFTGSEETAPQRFGGVSRAQERKKEERSHENNFGGAKSAGLNIGSGGALSSSSLLQQVQRRRNDIATGGEHSASSNNHKEEDFAVTLMKRIRKFIKQFTEKCGKGPSTSQILDEFKDVKDSDAALFKSILKQVAVPSKGHWFLR</sequence>
<feature type="compositionally biased region" description="Polar residues" evidence="2">
    <location>
        <begin position="1144"/>
        <end position="1163"/>
    </location>
</feature>
<dbReference type="PANTHER" id="PTHR45629">
    <property type="entry name" value="SNF2/RAD54 FAMILY MEMBER"/>
    <property type="match status" value="1"/>
</dbReference>
<dbReference type="InterPro" id="IPR027417">
    <property type="entry name" value="P-loop_NTPase"/>
</dbReference>
<dbReference type="Gene3D" id="3.40.50.10810">
    <property type="entry name" value="Tandem AAA-ATPase domain"/>
    <property type="match status" value="1"/>
</dbReference>
<dbReference type="InterPro" id="IPR050496">
    <property type="entry name" value="SNF2_RAD54_helicase_repair"/>
</dbReference>
<dbReference type="GO" id="GO:0005524">
    <property type="term" value="F:ATP binding"/>
    <property type="evidence" value="ECO:0007669"/>
    <property type="project" value="InterPro"/>
</dbReference>
<feature type="region of interest" description="Disordered" evidence="2">
    <location>
        <begin position="224"/>
        <end position="243"/>
    </location>
</feature>
<feature type="compositionally biased region" description="Polar residues" evidence="2">
    <location>
        <begin position="224"/>
        <end position="233"/>
    </location>
</feature>
<dbReference type="PROSITE" id="PS51192">
    <property type="entry name" value="HELICASE_ATP_BIND_1"/>
    <property type="match status" value="1"/>
</dbReference>
<dbReference type="GO" id="GO:0005634">
    <property type="term" value="C:nucleus"/>
    <property type="evidence" value="ECO:0007669"/>
    <property type="project" value="TreeGrafter"/>
</dbReference>
<dbReference type="GO" id="GO:0016787">
    <property type="term" value="F:hydrolase activity"/>
    <property type="evidence" value="ECO:0007669"/>
    <property type="project" value="UniProtKB-KW"/>
</dbReference>
<keyword evidence="6" id="KW-1185">Reference proteome</keyword>
<dbReference type="InterPro" id="IPR000330">
    <property type="entry name" value="SNF2_N"/>
</dbReference>
<feature type="compositionally biased region" description="Basic and acidic residues" evidence="2">
    <location>
        <begin position="1174"/>
        <end position="1185"/>
    </location>
</feature>
<dbReference type="FunFam" id="3.40.50.10810:FF:000094">
    <property type="entry name" value="DNA excision repair protein ERCC-6"/>
    <property type="match status" value="1"/>
</dbReference>
<dbReference type="SMART" id="SM00490">
    <property type="entry name" value="HELICc"/>
    <property type="match status" value="1"/>
</dbReference>